<proteinExistence type="predicted"/>
<sequence>MSLALKSHYSASELAAFHLPGLPATPRNILERAKRENWASRRRDAQGGGIEYDFNSLPPTAQDAIKRHILQAVVQSPQIVVPLPVKSRPALQPVIREAKALEVAIKSGVCGIQTCLTGLDDEQRAKGDARKGILLAIESIQVAARCSYEAALTTLLTNARQGKVEPQVMAMLRAARSAAGRKGGELPSVRTLKRWLSIAKQGGDLVAKRKQKEPLPVWIGGFLECYRQPSKPTLKRAYIEFAQIWQSQPELADVPVPSIDAVRRAMKKLPADLLEKGRHTGAALKALLPYIERDWSVLRPNDVWVGDGHGLKALVAHPEHGRPFVAEVTLVLDGNTRLAVGWSVSLSENQVAVGDAIRHGISQYGKPLIYYSDNGAGETAKTLDDPLLGILPRLGIHHATGIPSNPQGRGLIERAHQTILLPLAEQFATFRGKKMDRETLRKTAQEIESAQKRGETSAKLPTWAQLIDALEQAVHAYNHTHEHSRLPKKPDGRHYTPAEYYAERVSEDIEKVSPTALQDLFRPHVIRTPERGVVKLFNNSYFSRELSALPRGTEVRVSFDIHDPQTVQIRTLEGVFICQAEWNGNKRAAFPLSFIENLKDQRAERKIKRGNAIIEEAEAERRPTYQLESTERISIPGVVSLRRDELSTLAVGAIEGEAVAVPTAPTLAAVAGPTPDERWQRWWQIDVQMRDSEEEPAEEDRRFWRQYQKSPEYRARLKSEGVPSWAATQLGL</sequence>
<dbReference type="RefSeq" id="WP_284100770.1">
    <property type="nucleotide sequence ID" value="NZ_JARRAF010000010.1"/>
</dbReference>
<accession>A0ABT7DWK9</accession>
<dbReference type="GO" id="GO:0003677">
    <property type="term" value="F:DNA binding"/>
    <property type="evidence" value="ECO:0007669"/>
    <property type="project" value="UniProtKB-KW"/>
</dbReference>
<evidence type="ECO:0000259" key="2">
    <source>
        <dbReference type="PROSITE" id="PS51702"/>
    </source>
</evidence>
<dbReference type="Proteomes" id="UP001172778">
    <property type="component" value="Unassembled WGS sequence"/>
</dbReference>
<keyword evidence="3" id="KW-0238">DNA-binding</keyword>
<evidence type="ECO:0000259" key="1">
    <source>
        <dbReference type="PROSITE" id="PS50994"/>
    </source>
</evidence>
<dbReference type="EMBL" id="JARRAF010000010">
    <property type="protein sequence ID" value="MDK2124457.1"/>
    <property type="molecule type" value="Genomic_DNA"/>
</dbReference>
<dbReference type="Gene3D" id="2.30.30.130">
    <property type="entry name" value="Transposase, Mu, C-terminal"/>
    <property type="match status" value="1"/>
</dbReference>
<gene>
    <name evidence="3" type="ORF">PZA18_10375</name>
</gene>
<organism evidence="3 4">
    <name type="scientific">Parachitinimonas caeni</name>
    <dbReference type="NCBI Taxonomy" id="3031301"/>
    <lineage>
        <taxon>Bacteria</taxon>
        <taxon>Pseudomonadati</taxon>
        <taxon>Pseudomonadota</taxon>
        <taxon>Betaproteobacteria</taxon>
        <taxon>Neisseriales</taxon>
        <taxon>Chitinibacteraceae</taxon>
        <taxon>Parachitinimonas</taxon>
    </lineage>
</organism>
<dbReference type="Pfam" id="PF02316">
    <property type="entry name" value="HTH_Tnp_Mu_1"/>
    <property type="match status" value="1"/>
</dbReference>
<dbReference type="InterPro" id="IPR001584">
    <property type="entry name" value="Integrase_cat-core"/>
</dbReference>
<dbReference type="InterPro" id="IPR036397">
    <property type="entry name" value="RNaseH_sf"/>
</dbReference>
<dbReference type="PROSITE" id="PS51702">
    <property type="entry name" value="HTH_MU"/>
    <property type="match status" value="1"/>
</dbReference>
<evidence type="ECO:0000313" key="3">
    <source>
        <dbReference type="EMBL" id="MDK2124457.1"/>
    </source>
</evidence>
<dbReference type="Gene3D" id="1.10.10.10">
    <property type="entry name" value="Winged helix-like DNA-binding domain superfamily/Winged helix DNA-binding domain"/>
    <property type="match status" value="1"/>
</dbReference>
<protein>
    <submittedName>
        <fullName evidence="3">DNA-binding protein</fullName>
    </submittedName>
</protein>
<dbReference type="SUPFAM" id="SSF53098">
    <property type="entry name" value="Ribonuclease H-like"/>
    <property type="match status" value="1"/>
</dbReference>
<reference evidence="3" key="1">
    <citation type="submission" date="2023-03" db="EMBL/GenBank/DDBJ databases">
        <title>Chitinimonas shenzhenensis gen. nov., sp. nov., a novel member of family Burkholderiaceae isolated from activated sludge collected in Shen Zhen, China.</title>
        <authorList>
            <person name="Wang X."/>
        </authorList>
    </citation>
    <scope>NUCLEOTIDE SEQUENCE</scope>
    <source>
        <strain evidence="3">DQS-5</strain>
    </source>
</reference>
<dbReference type="InterPro" id="IPR012337">
    <property type="entry name" value="RNaseH-like_sf"/>
</dbReference>
<dbReference type="InterPro" id="IPR009004">
    <property type="entry name" value="Transposase_Mu_C"/>
</dbReference>
<name>A0ABT7DWK9_9NEIS</name>
<dbReference type="Pfam" id="PF09299">
    <property type="entry name" value="Mu-transpos_C"/>
    <property type="match status" value="1"/>
</dbReference>
<feature type="domain" description="Integrase catalytic" evidence="1">
    <location>
        <begin position="296"/>
        <end position="498"/>
    </location>
</feature>
<dbReference type="InterPro" id="IPR003314">
    <property type="entry name" value="Mu-type_HTH"/>
</dbReference>
<dbReference type="PROSITE" id="PS50994">
    <property type="entry name" value="INTEGRASE"/>
    <property type="match status" value="1"/>
</dbReference>
<dbReference type="SUPFAM" id="SSF50610">
    <property type="entry name" value="mu transposase, C-terminal domain"/>
    <property type="match status" value="1"/>
</dbReference>
<dbReference type="InterPro" id="IPR036388">
    <property type="entry name" value="WH-like_DNA-bd_sf"/>
</dbReference>
<dbReference type="Gene3D" id="3.30.420.10">
    <property type="entry name" value="Ribonuclease H-like superfamily/Ribonuclease H"/>
    <property type="match status" value="1"/>
</dbReference>
<feature type="domain" description="HTH Mu-type" evidence="2">
    <location>
        <begin position="7"/>
        <end position="73"/>
    </location>
</feature>
<keyword evidence="4" id="KW-1185">Reference proteome</keyword>
<evidence type="ECO:0000313" key="4">
    <source>
        <dbReference type="Proteomes" id="UP001172778"/>
    </source>
</evidence>
<dbReference type="InterPro" id="IPR015378">
    <property type="entry name" value="Transposase-like_Mu_C"/>
</dbReference>
<dbReference type="SUPFAM" id="SSF46955">
    <property type="entry name" value="Putative DNA-binding domain"/>
    <property type="match status" value="1"/>
</dbReference>
<comment type="caution">
    <text evidence="3">The sequence shown here is derived from an EMBL/GenBank/DDBJ whole genome shotgun (WGS) entry which is preliminary data.</text>
</comment>
<dbReference type="InterPro" id="IPR009061">
    <property type="entry name" value="DNA-bd_dom_put_sf"/>
</dbReference>